<evidence type="ECO:0000313" key="2">
    <source>
        <dbReference type="Proteomes" id="UP000034293"/>
    </source>
</evidence>
<accession>A0A0G0SNP9</accession>
<organism evidence="1 2">
    <name type="scientific">Candidatus Woesebacteria bacterium GW2011_GWA1_40_43</name>
    <dbReference type="NCBI Taxonomy" id="1618553"/>
    <lineage>
        <taxon>Bacteria</taxon>
        <taxon>Candidatus Woeseibacteriota</taxon>
    </lineage>
</organism>
<name>A0A0G0SNP9_9BACT</name>
<proteinExistence type="predicted"/>
<reference evidence="1 2" key="1">
    <citation type="journal article" date="2015" name="Nature">
        <title>rRNA introns, odd ribosomes, and small enigmatic genomes across a large radiation of phyla.</title>
        <authorList>
            <person name="Brown C.T."/>
            <person name="Hug L.A."/>
            <person name="Thomas B.C."/>
            <person name="Sharon I."/>
            <person name="Castelle C.J."/>
            <person name="Singh A."/>
            <person name="Wilkins M.J."/>
            <person name="Williams K.H."/>
            <person name="Banfield J.F."/>
        </authorList>
    </citation>
    <scope>NUCLEOTIDE SEQUENCE [LARGE SCALE GENOMIC DNA]</scope>
</reference>
<dbReference type="AlphaFoldDB" id="A0A0G0SNP9"/>
<dbReference type="EMBL" id="LBZA01000013">
    <property type="protein sequence ID" value="KKR64051.1"/>
    <property type="molecule type" value="Genomic_DNA"/>
</dbReference>
<gene>
    <name evidence="1" type="ORF">UU02_C0013G0009</name>
</gene>
<protein>
    <submittedName>
        <fullName evidence="1">Uncharacterized protein</fullName>
    </submittedName>
</protein>
<sequence length="306" mass="35711">MKNTTTVKKQQIYDEYQEYLKELLKKSIAKNPVESLYNTLQVSGMHYGHWDPADEMYDFFDDFNKLLASESKKNPSSKRVYRIGLLMYSHALEMALPWSFLANLLHILCGRPYNVSPFLDLARRKKGSLHSIPPSTKQKIGRVIELAKEAKEDELIKIINDFHSDKIRNSFYHSDYCLTDSEFRYSDGGIASSLPLEKVQELITKCFAFYEAFFNVHGWSKSFYKAVKSYHKWPNYELFEILKNEKEVYGFKVHFSNGQVAKFTRETDKVEAINLSFDDDGSINFFVGNLDKLTKQWMLNGKPFED</sequence>
<dbReference type="Proteomes" id="UP000034293">
    <property type="component" value="Unassembled WGS sequence"/>
</dbReference>
<comment type="caution">
    <text evidence="1">The sequence shown here is derived from an EMBL/GenBank/DDBJ whole genome shotgun (WGS) entry which is preliminary data.</text>
</comment>
<evidence type="ECO:0000313" key="1">
    <source>
        <dbReference type="EMBL" id="KKR64051.1"/>
    </source>
</evidence>